<sequence length="404" mass="42289">MPLREAGYLGGIALIGDEPHTPYHRPPLSKDYMAGGLAEAELPIRTAEYYRDQDIWLRTGTPAAPIDRGPGHVVLAPGERLPYERLVLATGARNRRLDFDGGEPTNVHYLRTRDDAARLRGALADARRVLIIGAGFIGLEFAPVAAEHGARVTIVEKADRVMGRAVSAEVSAHFAARHAAAGAEVLCGTAVDEFVRGANGRVTGVRIGGQVRDVDLVLVGIGVIPNSELAQAAGLAVDNGIVVDSGLATSDPVIFAIGGCARHPRPEATELVGVESVQNAADQARFLARRICGAEGDYDDVPWFWSHQAGEKLQIAGLSQPGDGSLVLGDPAAGRFSVCRVRDGYLAAGESINSPGDHLASRKLLASGARVDEAQLRAPGLSLRKSPAPALAAAGPAPAPTSHL</sequence>
<organism evidence="7 8">
    <name type="scientific">Arthrobacter deserti</name>
    <dbReference type="NCBI Taxonomy" id="1742687"/>
    <lineage>
        <taxon>Bacteria</taxon>
        <taxon>Bacillati</taxon>
        <taxon>Actinomycetota</taxon>
        <taxon>Actinomycetes</taxon>
        <taxon>Micrococcales</taxon>
        <taxon>Micrococcaceae</taxon>
        <taxon>Arthrobacter</taxon>
    </lineage>
</organism>
<keyword evidence="2" id="KW-0285">Flavoprotein</keyword>
<dbReference type="Gene3D" id="3.30.390.30">
    <property type="match status" value="1"/>
</dbReference>
<keyword evidence="4" id="KW-0560">Oxidoreductase</keyword>
<dbReference type="PRINTS" id="PR00368">
    <property type="entry name" value="FADPNR"/>
</dbReference>
<dbReference type="Gene3D" id="3.50.50.60">
    <property type="entry name" value="FAD/NAD(P)-binding domain"/>
    <property type="match status" value="2"/>
</dbReference>
<reference evidence="7 8" key="1">
    <citation type="submission" date="2020-04" db="EMBL/GenBank/DDBJ databases">
        <authorList>
            <person name="Liu S."/>
        </authorList>
    </citation>
    <scope>NUCLEOTIDE SEQUENCE [LARGE SCALE GENOMIC DNA]</scope>
    <source>
        <strain evidence="7 8">CGMCC 1.15091</strain>
    </source>
</reference>
<proteinExistence type="predicted"/>
<name>A0ABX1JSE0_9MICC</name>
<gene>
    <name evidence="7" type="ORF">HER39_16790</name>
</gene>
<dbReference type="PRINTS" id="PR00411">
    <property type="entry name" value="PNDRDTASEI"/>
</dbReference>
<dbReference type="PANTHER" id="PTHR43557">
    <property type="entry name" value="APOPTOSIS-INDUCING FACTOR 1"/>
    <property type="match status" value="1"/>
</dbReference>
<dbReference type="InterPro" id="IPR028202">
    <property type="entry name" value="Reductase_C"/>
</dbReference>
<dbReference type="Pfam" id="PF07992">
    <property type="entry name" value="Pyr_redox_2"/>
    <property type="match status" value="1"/>
</dbReference>
<evidence type="ECO:0000313" key="8">
    <source>
        <dbReference type="Proteomes" id="UP000523795"/>
    </source>
</evidence>
<dbReference type="Proteomes" id="UP000523795">
    <property type="component" value="Unassembled WGS sequence"/>
</dbReference>
<evidence type="ECO:0000256" key="3">
    <source>
        <dbReference type="ARBA" id="ARBA00022827"/>
    </source>
</evidence>
<evidence type="ECO:0000256" key="2">
    <source>
        <dbReference type="ARBA" id="ARBA00022630"/>
    </source>
</evidence>
<evidence type="ECO:0000259" key="5">
    <source>
        <dbReference type="Pfam" id="PF07992"/>
    </source>
</evidence>
<dbReference type="InterPro" id="IPR036188">
    <property type="entry name" value="FAD/NAD-bd_sf"/>
</dbReference>
<evidence type="ECO:0000259" key="6">
    <source>
        <dbReference type="Pfam" id="PF14759"/>
    </source>
</evidence>
<comment type="cofactor">
    <cofactor evidence="1">
        <name>FAD</name>
        <dbReference type="ChEBI" id="CHEBI:57692"/>
    </cofactor>
</comment>
<protein>
    <submittedName>
        <fullName evidence="7">FAD-dependent oxidoreductase</fullName>
    </submittedName>
</protein>
<accession>A0ABX1JSE0</accession>
<evidence type="ECO:0000256" key="1">
    <source>
        <dbReference type="ARBA" id="ARBA00001974"/>
    </source>
</evidence>
<dbReference type="InterPro" id="IPR023753">
    <property type="entry name" value="FAD/NAD-binding_dom"/>
</dbReference>
<dbReference type="InterPro" id="IPR050446">
    <property type="entry name" value="FAD-oxidoreductase/Apoptosis"/>
</dbReference>
<evidence type="ECO:0000313" key="7">
    <source>
        <dbReference type="EMBL" id="NKX52194.1"/>
    </source>
</evidence>
<keyword evidence="3" id="KW-0274">FAD</keyword>
<dbReference type="Pfam" id="PF14759">
    <property type="entry name" value="Reductase_C"/>
    <property type="match status" value="1"/>
</dbReference>
<keyword evidence="8" id="KW-1185">Reference proteome</keyword>
<dbReference type="InterPro" id="IPR016156">
    <property type="entry name" value="FAD/NAD-linked_Rdtase_dimer_sf"/>
</dbReference>
<feature type="domain" description="Reductase C-terminal" evidence="6">
    <location>
        <begin position="303"/>
        <end position="385"/>
    </location>
</feature>
<evidence type="ECO:0000256" key="4">
    <source>
        <dbReference type="ARBA" id="ARBA00023002"/>
    </source>
</evidence>
<comment type="caution">
    <text evidence="7">The sequence shown here is derived from an EMBL/GenBank/DDBJ whole genome shotgun (WGS) entry which is preliminary data.</text>
</comment>
<dbReference type="EMBL" id="JAAZSR010000438">
    <property type="protein sequence ID" value="NKX52194.1"/>
    <property type="molecule type" value="Genomic_DNA"/>
</dbReference>
<dbReference type="PANTHER" id="PTHR43557:SF2">
    <property type="entry name" value="RIESKE DOMAIN-CONTAINING PROTEIN-RELATED"/>
    <property type="match status" value="1"/>
</dbReference>
<dbReference type="SUPFAM" id="SSF51905">
    <property type="entry name" value="FAD/NAD(P)-binding domain"/>
    <property type="match status" value="2"/>
</dbReference>
<dbReference type="SUPFAM" id="SSF55424">
    <property type="entry name" value="FAD/NAD-linked reductases, dimerisation (C-terminal) domain"/>
    <property type="match status" value="1"/>
</dbReference>
<feature type="domain" description="FAD/NAD(P)-binding" evidence="5">
    <location>
        <begin position="10"/>
        <end position="284"/>
    </location>
</feature>